<comment type="caution">
    <text evidence="3">The sequence shown here is derived from an EMBL/GenBank/DDBJ whole genome shotgun (WGS) entry which is preliminary data.</text>
</comment>
<dbReference type="Proteomes" id="UP000472971">
    <property type="component" value="Unassembled WGS sequence"/>
</dbReference>
<reference evidence="3 4" key="1">
    <citation type="submission" date="2020-02" db="EMBL/GenBank/DDBJ databases">
        <title>Bacillus aquiflavi sp. nov., isolated from yellow water of strong flavor Chinese baijiu in Yibin region of China.</title>
        <authorList>
            <person name="Xie J."/>
        </authorList>
    </citation>
    <scope>NUCLEOTIDE SEQUENCE [LARGE SCALE GENOMIC DNA]</scope>
    <source>
        <strain evidence="3 4">3H-10</strain>
    </source>
</reference>
<dbReference type="RefSeq" id="WP_163239855.1">
    <property type="nucleotide sequence ID" value="NZ_JAAIWN010000004.1"/>
</dbReference>
<keyword evidence="1" id="KW-1133">Transmembrane helix</keyword>
<evidence type="ECO:0000313" key="2">
    <source>
        <dbReference type="EMBL" id="MBA4536067.1"/>
    </source>
</evidence>
<feature type="transmembrane region" description="Helical" evidence="1">
    <location>
        <begin position="76"/>
        <end position="96"/>
    </location>
</feature>
<feature type="transmembrane region" description="Helical" evidence="1">
    <location>
        <begin position="29"/>
        <end position="47"/>
    </location>
</feature>
<dbReference type="Proteomes" id="UP000570010">
    <property type="component" value="Unassembled WGS sequence"/>
</dbReference>
<feature type="transmembrane region" description="Helical" evidence="1">
    <location>
        <begin position="154"/>
        <end position="180"/>
    </location>
</feature>
<dbReference type="AlphaFoldDB" id="A0A6B3VY06"/>
<gene>
    <name evidence="3" type="ORF">G4D64_02655</name>
    <name evidence="2" type="ORF">H1Z61_02660</name>
</gene>
<name>A0A6B3VY06_9BACI</name>
<feature type="transmembrane region" description="Helical" evidence="1">
    <location>
        <begin position="6"/>
        <end position="22"/>
    </location>
</feature>
<evidence type="ECO:0000313" key="4">
    <source>
        <dbReference type="Proteomes" id="UP000472971"/>
    </source>
</evidence>
<accession>A0A6B3VY06</accession>
<reference evidence="2 5" key="2">
    <citation type="submission" date="2020-07" db="EMBL/GenBank/DDBJ databases">
        <authorList>
            <person name="Feng H."/>
        </authorList>
    </citation>
    <scope>NUCLEOTIDE SEQUENCE [LARGE SCALE GENOMIC DNA]</scope>
    <source>
        <strain evidence="5">s-12</strain>
        <strain evidence="2">S-12</strain>
    </source>
</reference>
<feature type="transmembrane region" description="Helical" evidence="1">
    <location>
        <begin position="53"/>
        <end position="69"/>
    </location>
</feature>
<sequence length="202" mass="23869">MDGQIFYWFSWIYWTITTFFVSRKCPLRLKQSIIILLAIIISPYYFSVYEYDVYFISLLLIVIAYTYIAKLKQLSIIYFIISSLIIAIAYVSFNLFELYAPIWLIFKREWMLSFIITFLAVFLHKKNMNRFIVVFSGTIQGEMLYSIVMKRLSISYPIGSLIFIDLIAVIITLLFAWYAIEQAAASLSQYFTSLEKEKQKLL</sequence>
<keyword evidence="1" id="KW-0812">Transmembrane</keyword>
<keyword evidence="1" id="KW-0472">Membrane</keyword>
<evidence type="ECO:0000256" key="1">
    <source>
        <dbReference type="SAM" id="Phobius"/>
    </source>
</evidence>
<dbReference type="InterPro" id="IPR014617">
    <property type="entry name" value="YphA_Bacsu"/>
</dbReference>
<keyword evidence="4" id="KW-1185">Reference proteome</keyword>
<dbReference type="PIRSF" id="PIRSF036710">
    <property type="entry name" value="YphA_Bacsu"/>
    <property type="match status" value="1"/>
</dbReference>
<evidence type="ECO:0000313" key="3">
    <source>
        <dbReference type="EMBL" id="NEY80441.1"/>
    </source>
</evidence>
<evidence type="ECO:0000313" key="5">
    <source>
        <dbReference type="Proteomes" id="UP000570010"/>
    </source>
</evidence>
<dbReference type="EMBL" id="JAAIWN010000004">
    <property type="protein sequence ID" value="NEY80441.1"/>
    <property type="molecule type" value="Genomic_DNA"/>
</dbReference>
<feature type="transmembrane region" description="Helical" evidence="1">
    <location>
        <begin position="102"/>
        <end position="123"/>
    </location>
</feature>
<protein>
    <submittedName>
        <fullName evidence="3">Uncharacterized protein</fullName>
    </submittedName>
</protein>
<dbReference type="EMBL" id="JACEIO010000004">
    <property type="protein sequence ID" value="MBA4536067.1"/>
    <property type="molecule type" value="Genomic_DNA"/>
</dbReference>
<organism evidence="3 4">
    <name type="scientific">Bacillus aquiflavi</name>
    <dbReference type="NCBI Taxonomy" id="2672567"/>
    <lineage>
        <taxon>Bacteria</taxon>
        <taxon>Bacillati</taxon>
        <taxon>Bacillota</taxon>
        <taxon>Bacilli</taxon>
        <taxon>Bacillales</taxon>
        <taxon>Bacillaceae</taxon>
        <taxon>Bacillus</taxon>
    </lineage>
</organism>
<proteinExistence type="predicted"/>
<dbReference type="Pfam" id="PF24124">
    <property type="entry name" value="YphA"/>
    <property type="match status" value="1"/>
</dbReference>